<dbReference type="SUPFAM" id="SSF82866">
    <property type="entry name" value="Multidrug efflux transporter AcrB transmembrane domain"/>
    <property type="match status" value="1"/>
</dbReference>
<dbReference type="RefSeq" id="WP_345182096.1">
    <property type="nucleotide sequence ID" value="NZ_BAABFQ010000010.1"/>
</dbReference>
<reference evidence="15" key="1">
    <citation type="journal article" date="2019" name="Int. J. Syst. Evol. Microbiol.">
        <title>The Global Catalogue of Microorganisms (GCM) 10K type strain sequencing project: providing services to taxonomists for standard genome sequencing and annotation.</title>
        <authorList>
            <consortium name="The Broad Institute Genomics Platform"/>
            <consortium name="The Broad Institute Genome Sequencing Center for Infectious Disease"/>
            <person name="Wu L."/>
            <person name="Ma J."/>
        </authorList>
    </citation>
    <scope>NUCLEOTIDE SEQUENCE [LARGE SCALE GENOMIC DNA]</scope>
    <source>
        <strain evidence="15">KACC 13778</strain>
    </source>
</reference>
<evidence type="ECO:0000256" key="9">
    <source>
        <dbReference type="HAMAP-Rule" id="MF_01463"/>
    </source>
</evidence>
<dbReference type="Gene3D" id="3.30.1360.200">
    <property type="match status" value="1"/>
</dbReference>
<sequence length="587" mass="61085">MAGRSARPGRVLIVFLLGVAILYGLVAIGGTWKPALGLDLQGGTRITLIAEGNPDPEAMDEAQKIIDQRVNGTGVNEAEVTVQGDRFIVVEIPGKNRSDLVDTVSRTAQLRFRTVACSSVAPGPCGTPTTPPTNDPLAPDATDAPSEEPSEEPSQSPSQKPSDKKADKPSSKNRPAFGFVADEKDERGAAKPSASPSDSPSASPSESPSESPAESPSATPVDEDNKAAQALQFMAQPDQASIDAYNAYTCPTTEPVVDDPAKPLVTCGTGDEAGVKYLLSPAAIEGTDLTGADAGVPSGEFAWQVNLSLGGEGKQVFKELSQNMVNTEQQFAVVLDGKVISSPGFDGVITNGDARISGGFTEETATSLATSLKFGALPVDFESDPSTEDVGPSLAGDQLQAGLTAAILGLVLVMLYCLVYYRGLGLVVLLSLLVAAAITYAMVLLLANTAGFTLTLPGIAGLIIGVGVTADSFIIFFERIRDEMREGRSMRVAVETGWKRARKTRLAANVVSLLSAAVLYLFATGVVKGFGFALGLSTLIDLAILFWFTKPLVSTLARFKFFNGGGELSGLSAATLGIDHVPAGGKA</sequence>
<evidence type="ECO:0000313" key="15">
    <source>
        <dbReference type="Proteomes" id="UP001595956"/>
    </source>
</evidence>
<feature type="transmembrane region" description="Helical" evidence="9">
    <location>
        <begin position="506"/>
        <end position="523"/>
    </location>
</feature>
<keyword evidence="7 9" id="KW-0811">Translocation</keyword>
<feature type="transmembrane region" description="Helical" evidence="9">
    <location>
        <begin position="399"/>
        <end position="419"/>
    </location>
</feature>
<dbReference type="PANTHER" id="PTHR30081:SF1">
    <property type="entry name" value="PROTEIN TRANSLOCASE SUBUNIT SECD"/>
    <property type="match status" value="1"/>
</dbReference>
<proteinExistence type="inferred from homology"/>
<dbReference type="InterPro" id="IPR055344">
    <property type="entry name" value="SecD_SecF_C_bact"/>
</dbReference>
<keyword evidence="8 9" id="KW-0472">Membrane</keyword>
<evidence type="ECO:0000256" key="7">
    <source>
        <dbReference type="ARBA" id="ARBA00023010"/>
    </source>
</evidence>
<dbReference type="InterPro" id="IPR022813">
    <property type="entry name" value="SecD/SecF_arch_bac"/>
</dbReference>
<dbReference type="InterPro" id="IPR048634">
    <property type="entry name" value="SecD_SecF_C"/>
</dbReference>
<dbReference type="HAMAP" id="MF_01463_B">
    <property type="entry name" value="SecD_B"/>
    <property type="match status" value="1"/>
</dbReference>
<dbReference type="Gene3D" id="1.20.1640.10">
    <property type="entry name" value="Multidrug efflux transporter AcrB transmembrane domain"/>
    <property type="match status" value="1"/>
</dbReference>
<feature type="compositionally biased region" description="Low complexity" evidence="10">
    <location>
        <begin position="135"/>
        <end position="144"/>
    </location>
</feature>
<accession>A0ABW0N4V6</accession>
<feature type="transmembrane region" description="Helical" evidence="9">
    <location>
        <begin position="426"/>
        <end position="447"/>
    </location>
</feature>
<evidence type="ECO:0000256" key="5">
    <source>
        <dbReference type="ARBA" id="ARBA00022927"/>
    </source>
</evidence>
<evidence type="ECO:0000256" key="6">
    <source>
        <dbReference type="ARBA" id="ARBA00022989"/>
    </source>
</evidence>
<feature type="transmembrane region" description="Helical" evidence="9">
    <location>
        <begin position="12"/>
        <end position="32"/>
    </location>
</feature>
<keyword evidence="5 9" id="KW-0653">Protein transport</keyword>
<comment type="similarity">
    <text evidence="9">Belongs to the SecD/SecF family. SecD subfamily.</text>
</comment>
<comment type="function">
    <text evidence="9">Part of the Sec protein translocase complex. Interacts with the SecYEG preprotein conducting channel. SecDF uses the proton motive force (PMF) to complete protein translocation after the ATP-dependent function of SecA.</text>
</comment>
<feature type="domain" description="Protein export membrane protein SecD/SecF C-terminal" evidence="11">
    <location>
        <begin position="385"/>
        <end position="555"/>
    </location>
</feature>
<keyword evidence="4 9" id="KW-0812">Transmembrane</keyword>
<keyword evidence="15" id="KW-1185">Reference proteome</keyword>
<dbReference type="Gene3D" id="3.30.70.3220">
    <property type="match status" value="1"/>
</dbReference>
<evidence type="ECO:0000256" key="4">
    <source>
        <dbReference type="ARBA" id="ARBA00022692"/>
    </source>
</evidence>
<dbReference type="InterPro" id="IPR048631">
    <property type="entry name" value="SecD_1st"/>
</dbReference>
<feature type="compositionally biased region" description="Basic and acidic residues" evidence="10">
    <location>
        <begin position="161"/>
        <end position="170"/>
    </location>
</feature>
<feature type="transmembrane region" description="Helical" evidence="9">
    <location>
        <begin position="529"/>
        <end position="548"/>
    </location>
</feature>
<evidence type="ECO:0000259" key="13">
    <source>
        <dbReference type="Pfam" id="PF22599"/>
    </source>
</evidence>
<comment type="caution">
    <text evidence="14">The sequence shown here is derived from an EMBL/GenBank/DDBJ whole genome shotgun (WGS) entry which is preliminary data.</text>
</comment>
<dbReference type="Pfam" id="PF02355">
    <property type="entry name" value="SecD_SecF_C"/>
    <property type="match status" value="1"/>
</dbReference>
<keyword evidence="6 9" id="KW-1133">Transmembrane helix</keyword>
<dbReference type="EMBL" id="JBHSMD010000011">
    <property type="protein sequence ID" value="MFC5495659.1"/>
    <property type="molecule type" value="Genomic_DNA"/>
</dbReference>
<feature type="region of interest" description="Disordered" evidence="10">
    <location>
        <begin position="118"/>
        <end position="223"/>
    </location>
</feature>
<dbReference type="Proteomes" id="UP001595956">
    <property type="component" value="Unassembled WGS sequence"/>
</dbReference>
<comment type="subunit">
    <text evidence="9">Forms a complex with SecF. Part of the essential Sec protein translocation apparatus which comprises SecA, SecYEG and auxiliary proteins SecDF. Other proteins may also be involved.</text>
</comment>
<organism evidence="14 15">
    <name type="scientific">Nocardioides caricicola</name>
    <dbReference type="NCBI Taxonomy" id="634770"/>
    <lineage>
        <taxon>Bacteria</taxon>
        <taxon>Bacillati</taxon>
        <taxon>Actinomycetota</taxon>
        <taxon>Actinomycetes</taxon>
        <taxon>Propionibacteriales</taxon>
        <taxon>Nocardioidaceae</taxon>
        <taxon>Nocardioides</taxon>
    </lineage>
</organism>
<dbReference type="InterPro" id="IPR005791">
    <property type="entry name" value="SecD"/>
</dbReference>
<evidence type="ECO:0000256" key="10">
    <source>
        <dbReference type="SAM" id="MobiDB-lite"/>
    </source>
</evidence>
<feature type="transmembrane region" description="Helical" evidence="9">
    <location>
        <begin position="459"/>
        <end position="477"/>
    </location>
</feature>
<evidence type="ECO:0000259" key="11">
    <source>
        <dbReference type="Pfam" id="PF02355"/>
    </source>
</evidence>
<dbReference type="NCBIfam" id="TIGR00916">
    <property type="entry name" value="2A0604s01"/>
    <property type="match status" value="1"/>
</dbReference>
<dbReference type="InterPro" id="IPR054384">
    <property type="entry name" value="SecDF_P1_head"/>
</dbReference>
<evidence type="ECO:0000256" key="8">
    <source>
        <dbReference type="ARBA" id="ARBA00023136"/>
    </source>
</evidence>
<feature type="compositionally biased region" description="Low complexity" evidence="10">
    <location>
        <begin position="190"/>
        <end position="218"/>
    </location>
</feature>
<dbReference type="Pfam" id="PF22599">
    <property type="entry name" value="SecDF_P1_head"/>
    <property type="match status" value="1"/>
</dbReference>
<dbReference type="NCBIfam" id="TIGR01129">
    <property type="entry name" value="secD"/>
    <property type="match status" value="1"/>
</dbReference>
<evidence type="ECO:0000313" key="14">
    <source>
        <dbReference type="EMBL" id="MFC5495659.1"/>
    </source>
</evidence>
<name>A0ABW0N4V6_9ACTN</name>
<feature type="domain" description="SecDF P1 head subdomain" evidence="13">
    <location>
        <begin position="273"/>
        <end position="379"/>
    </location>
</feature>
<evidence type="ECO:0000256" key="1">
    <source>
        <dbReference type="ARBA" id="ARBA00004651"/>
    </source>
</evidence>
<feature type="domain" description="Protein translocase subunit SecDF P1" evidence="12">
    <location>
        <begin position="59"/>
        <end position="116"/>
    </location>
</feature>
<evidence type="ECO:0000256" key="3">
    <source>
        <dbReference type="ARBA" id="ARBA00022475"/>
    </source>
</evidence>
<dbReference type="Pfam" id="PF21760">
    <property type="entry name" value="SecD_1st"/>
    <property type="match status" value="1"/>
</dbReference>
<evidence type="ECO:0000256" key="2">
    <source>
        <dbReference type="ARBA" id="ARBA00022448"/>
    </source>
</evidence>
<evidence type="ECO:0000259" key="12">
    <source>
        <dbReference type="Pfam" id="PF21760"/>
    </source>
</evidence>
<keyword evidence="2 9" id="KW-0813">Transport</keyword>
<gene>
    <name evidence="9 14" type="primary">secD</name>
    <name evidence="14" type="ORF">ACFPKY_21300</name>
</gene>
<dbReference type="PANTHER" id="PTHR30081">
    <property type="entry name" value="PROTEIN-EXPORT MEMBRANE PROTEIN SEC"/>
    <property type="match status" value="1"/>
</dbReference>
<keyword evidence="3 9" id="KW-1003">Cell membrane</keyword>
<comment type="subcellular location">
    <subcellularLocation>
        <location evidence="1 9">Cell membrane</location>
        <topology evidence="1 9">Multi-pass membrane protein</topology>
    </subcellularLocation>
</comment>
<protein>
    <recommendedName>
        <fullName evidence="9">Protein translocase subunit SecD</fullName>
    </recommendedName>
</protein>